<dbReference type="AlphaFoldDB" id="E3N3W5"/>
<organism evidence="4">
    <name type="scientific">Caenorhabditis remanei</name>
    <name type="common">Caenorhabditis vulgaris</name>
    <dbReference type="NCBI Taxonomy" id="31234"/>
    <lineage>
        <taxon>Eukaryota</taxon>
        <taxon>Metazoa</taxon>
        <taxon>Ecdysozoa</taxon>
        <taxon>Nematoda</taxon>
        <taxon>Chromadorea</taxon>
        <taxon>Rhabditida</taxon>
        <taxon>Rhabditina</taxon>
        <taxon>Rhabditomorpha</taxon>
        <taxon>Rhabditoidea</taxon>
        <taxon>Rhabditidae</taxon>
        <taxon>Peloderinae</taxon>
        <taxon>Caenorhabditis</taxon>
    </lineage>
</organism>
<dbReference type="GO" id="GO:0045087">
    <property type="term" value="P:innate immune response"/>
    <property type="evidence" value="ECO:0007669"/>
    <property type="project" value="TreeGrafter"/>
</dbReference>
<name>E3N3W5_CAERE</name>
<dbReference type="Pfam" id="PF02408">
    <property type="entry name" value="CUB_2"/>
    <property type="match status" value="1"/>
</dbReference>
<protein>
    <recommendedName>
        <fullName evidence="2">CUB-like domain-containing protein</fullName>
    </recommendedName>
</protein>
<dbReference type="InParanoid" id="E3N3W5"/>
<evidence type="ECO:0000313" key="3">
    <source>
        <dbReference type="EMBL" id="EFO85276.1"/>
    </source>
</evidence>
<dbReference type="PANTHER" id="PTHR21447:SF4">
    <property type="entry name" value="CUB-LIKE DOMAIN-CONTAINING PROTEIN"/>
    <property type="match status" value="1"/>
</dbReference>
<dbReference type="Proteomes" id="UP000008281">
    <property type="component" value="Unassembled WGS sequence"/>
</dbReference>
<sequence>MQCIRVLACLLSVPVSISFSSSGKASRDTYFIYFYHSECQTIQESQIFNGSTIYFPGNSSEPVELPANFRCTYTIKAPLNSTNGIYSYVELRNGIRGVNDYISVIDTTGFKYRFNNRSERFYQFFVIPGREMSVDVITKSVLMGSKISITVQYRAAEFGLTKSMETENKMNFVNLADLRSNYWYDKGFSSSVTYIGEEPIYLTLASPADIPYEYLCSCFLIDGNIYNQTNVRRLADFLYYETFTSTTNSITILSFWTEYGDDYGVVLNPLSESLQFASLVSIGSSTDDPNTIYLNQRNVKEAVEIIDFHTEEITMTSLKIDSLPGECSAYAVTGPPNNSSTIILDLTKSEHLIPYSFKMKYFSVIYQNCSFSFTIHSPFVPLKI</sequence>
<gene>
    <name evidence="3" type="ORF">CRE_24651</name>
</gene>
<evidence type="ECO:0000313" key="4">
    <source>
        <dbReference type="Proteomes" id="UP000008281"/>
    </source>
</evidence>
<evidence type="ECO:0000256" key="1">
    <source>
        <dbReference type="SAM" id="SignalP"/>
    </source>
</evidence>
<evidence type="ECO:0000259" key="2">
    <source>
        <dbReference type="Pfam" id="PF02408"/>
    </source>
</evidence>
<proteinExistence type="predicted"/>
<dbReference type="PANTHER" id="PTHR21447">
    <property type="entry name" value="RING-TYPE DOMAIN-CONTAINING PROTEIN-RELATED"/>
    <property type="match status" value="1"/>
</dbReference>
<feature type="signal peptide" evidence="1">
    <location>
        <begin position="1"/>
        <end position="18"/>
    </location>
</feature>
<dbReference type="EMBL" id="DS268522">
    <property type="protein sequence ID" value="EFO85276.1"/>
    <property type="molecule type" value="Genomic_DNA"/>
</dbReference>
<keyword evidence="1" id="KW-0732">Signal</keyword>
<feature type="chain" id="PRO_5003178076" description="CUB-like domain-containing protein" evidence="1">
    <location>
        <begin position="19"/>
        <end position="384"/>
    </location>
</feature>
<dbReference type="InterPro" id="IPR003366">
    <property type="entry name" value="CUB-like_dom"/>
</dbReference>
<reference evidence="3" key="1">
    <citation type="submission" date="2007-07" db="EMBL/GenBank/DDBJ databases">
        <title>PCAP assembly of the Caenorhabditis remanei genome.</title>
        <authorList>
            <consortium name="The Caenorhabditis remanei Sequencing Consortium"/>
            <person name="Wilson R.K."/>
        </authorList>
    </citation>
    <scope>NUCLEOTIDE SEQUENCE [LARGE SCALE GENOMIC DNA]</scope>
    <source>
        <strain evidence="3">PB4641</strain>
    </source>
</reference>
<keyword evidence="4" id="KW-1185">Reference proteome</keyword>
<dbReference type="eggNOG" id="ENOG502TGHP">
    <property type="taxonomic scope" value="Eukaryota"/>
</dbReference>
<accession>E3N3W5</accession>
<feature type="domain" description="CUB-like" evidence="2">
    <location>
        <begin position="38"/>
        <end position="154"/>
    </location>
</feature>
<dbReference type="GO" id="GO:0045121">
    <property type="term" value="C:membrane raft"/>
    <property type="evidence" value="ECO:0007669"/>
    <property type="project" value="TreeGrafter"/>
</dbReference>
<dbReference type="HOGENOM" id="CLU_025156_0_0_1"/>